<dbReference type="Pfam" id="PF00583">
    <property type="entry name" value="Acetyltransf_1"/>
    <property type="match status" value="1"/>
</dbReference>
<organism evidence="4 5">
    <name type="scientific">Alkaliphilus flagellatus</name>
    <dbReference type="NCBI Taxonomy" id="2841507"/>
    <lineage>
        <taxon>Bacteria</taxon>
        <taxon>Bacillati</taxon>
        <taxon>Bacillota</taxon>
        <taxon>Clostridia</taxon>
        <taxon>Peptostreptococcales</taxon>
        <taxon>Natronincolaceae</taxon>
        <taxon>Alkaliphilus</taxon>
    </lineage>
</organism>
<keyword evidence="1" id="KW-0808">Transferase</keyword>
<evidence type="ECO:0000259" key="3">
    <source>
        <dbReference type="PROSITE" id="PS51186"/>
    </source>
</evidence>
<sequence>MIMYHTDKKVDYDKLKTLFNEVGWNDKTDDINRLKAMVENSQIVVTAWDEEIMVGFARCTTDYVFNGQINNVVVDSKYRRKGIGKVLINKILDSSRQVTYILRGSIGNEEFYRGLGFEDGPISLVYKRKE</sequence>
<evidence type="ECO:0000313" key="5">
    <source>
        <dbReference type="Proteomes" id="UP000779508"/>
    </source>
</evidence>
<protein>
    <submittedName>
        <fullName evidence="4">GNAT family N-acetyltransferase</fullName>
    </submittedName>
</protein>
<keyword evidence="5" id="KW-1185">Reference proteome</keyword>
<dbReference type="InterPro" id="IPR000182">
    <property type="entry name" value="GNAT_dom"/>
</dbReference>
<dbReference type="PANTHER" id="PTHR43626">
    <property type="entry name" value="ACYL-COA N-ACYLTRANSFERASE"/>
    <property type="match status" value="1"/>
</dbReference>
<accession>A0ABS6G3L8</accession>
<dbReference type="RefSeq" id="WP_216417523.1">
    <property type="nucleotide sequence ID" value="NZ_JAHLQK010000004.1"/>
</dbReference>
<keyword evidence="2" id="KW-0012">Acyltransferase</keyword>
<dbReference type="Proteomes" id="UP000779508">
    <property type="component" value="Unassembled WGS sequence"/>
</dbReference>
<evidence type="ECO:0000256" key="1">
    <source>
        <dbReference type="ARBA" id="ARBA00022679"/>
    </source>
</evidence>
<dbReference type="InterPro" id="IPR045039">
    <property type="entry name" value="NSI-like"/>
</dbReference>
<evidence type="ECO:0000313" key="4">
    <source>
        <dbReference type="EMBL" id="MBU5677080.1"/>
    </source>
</evidence>
<name>A0ABS6G3L8_9FIRM</name>
<feature type="domain" description="N-acetyltransferase" evidence="3">
    <location>
        <begin position="2"/>
        <end position="130"/>
    </location>
</feature>
<evidence type="ECO:0000256" key="2">
    <source>
        <dbReference type="ARBA" id="ARBA00023315"/>
    </source>
</evidence>
<gene>
    <name evidence="4" type="ORF">KQI88_11725</name>
</gene>
<dbReference type="CDD" id="cd04301">
    <property type="entry name" value="NAT_SF"/>
    <property type="match status" value="1"/>
</dbReference>
<dbReference type="EMBL" id="JAHLQK010000004">
    <property type="protein sequence ID" value="MBU5677080.1"/>
    <property type="molecule type" value="Genomic_DNA"/>
</dbReference>
<dbReference type="PROSITE" id="PS51186">
    <property type="entry name" value="GNAT"/>
    <property type="match status" value="1"/>
</dbReference>
<reference evidence="4 5" key="1">
    <citation type="submission" date="2021-06" db="EMBL/GenBank/DDBJ databases">
        <authorList>
            <person name="Sun Q."/>
            <person name="Li D."/>
        </authorList>
    </citation>
    <scope>NUCLEOTIDE SEQUENCE [LARGE SCALE GENOMIC DNA]</scope>
    <source>
        <strain evidence="4 5">MSJ-5</strain>
    </source>
</reference>
<proteinExistence type="predicted"/>
<comment type="caution">
    <text evidence="4">The sequence shown here is derived from an EMBL/GenBank/DDBJ whole genome shotgun (WGS) entry which is preliminary data.</text>
</comment>
<dbReference type="PANTHER" id="PTHR43626:SF4">
    <property type="entry name" value="GCN5-RELATED N-ACETYLTRANSFERASE 2, CHLOROPLASTIC"/>
    <property type="match status" value="1"/>
</dbReference>